<dbReference type="InterPro" id="IPR040026">
    <property type="entry name" value="FliD"/>
</dbReference>
<evidence type="ECO:0000256" key="1">
    <source>
        <dbReference type="ARBA" id="ARBA00009764"/>
    </source>
</evidence>
<evidence type="ECO:0000313" key="8">
    <source>
        <dbReference type="EMBL" id="SUY73518.1"/>
    </source>
</evidence>
<proteinExistence type="inferred from homology"/>
<dbReference type="GO" id="GO:0007155">
    <property type="term" value="P:cell adhesion"/>
    <property type="evidence" value="ECO:0007669"/>
    <property type="project" value="InterPro"/>
</dbReference>
<organism evidence="8 9">
    <name type="scientific">Comamonas testosteroni</name>
    <name type="common">Pseudomonas testosteroni</name>
    <dbReference type="NCBI Taxonomy" id="285"/>
    <lineage>
        <taxon>Bacteria</taxon>
        <taxon>Pseudomonadati</taxon>
        <taxon>Pseudomonadota</taxon>
        <taxon>Betaproteobacteria</taxon>
        <taxon>Burkholderiales</taxon>
        <taxon>Comamonadaceae</taxon>
        <taxon>Comamonas</taxon>
    </lineage>
</organism>
<name>A0A8B4RXC0_COMTE</name>
<comment type="similarity">
    <text evidence="1 5">Belongs to the FliD family.</text>
</comment>
<evidence type="ECO:0000259" key="7">
    <source>
        <dbReference type="Pfam" id="PF07195"/>
    </source>
</evidence>
<evidence type="ECO:0000256" key="2">
    <source>
        <dbReference type="ARBA" id="ARBA00011255"/>
    </source>
</evidence>
<comment type="subcellular location">
    <subcellularLocation>
        <location evidence="5">Secreted</location>
    </subcellularLocation>
    <subcellularLocation>
        <location evidence="5">Bacterial flagellum</location>
    </subcellularLocation>
</comment>
<dbReference type="Proteomes" id="UP000255070">
    <property type="component" value="Unassembled WGS sequence"/>
</dbReference>
<comment type="caution">
    <text evidence="8">The sequence shown here is derived from an EMBL/GenBank/DDBJ whole genome shotgun (WGS) entry which is preliminary data.</text>
</comment>
<dbReference type="RefSeq" id="WP_003081795.1">
    <property type="nucleotide sequence ID" value="NZ_BBJZ01000034.1"/>
</dbReference>
<dbReference type="PANTHER" id="PTHR30288:SF0">
    <property type="entry name" value="FLAGELLAR HOOK-ASSOCIATED PROTEIN 2"/>
    <property type="match status" value="1"/>
</dbReference>
<keyword evidence="3" id="KW-0175">Coiled coil</keyword>
<protein>
    <recommendedName>
        <fullName evidence="5">Flagellar hook-associated protein 2</fullName>
        <shortName evidence="5">HAP2</shortName>
    </recommendedName>
    <alternativeName>
        <fullName evidence="5">Flagellar cap protein</fullName>
    </alternativeName>
</protein>
<accession>A0A8B4RXC0</accession>
<feature type="domain" description="Flagellar hook-associated protein 2 N-terminal" evidence="6">
    <location>
        <begin position="12"/>
        <end position="99"/>
    </location>
</feature>
<evidence type="ECO:0000259" key="6">
    <source>
        <dbReference type="Pfam" id="PF02465"/>
    </source>
</evidence>
<dbReference type="GO" id="GO:0005576">
    <property type="term" value="C:extracellular region"/>
    <property type="evidence" value="ECO:0007669"/>
    <property type="project" value="UniProtKB-SubCell"/>
</dbReference>
<reference evidence="8 9" key="1">
    <citation type="submission" date="2018-06" db="EMBL/GenBank/DDBJ databases">
        <authorList>
            <consortium name="Pathogen Informatics"/>
            <person name="Doyle S."/>
        </authorList>
    </citation>
    <scope>NUCLEOTIDE SEQUENCE [LARGE SCALE GENOMIC DNA]</scope>
    <source>
        <strain evidence="8 9">NCTC10698</strain>
    </source>
</reference>
<dbReference type="GeneID" id="63996290"/>
<evidence type="ECO:0000256" key="4">
    <source>
        <dbReference type="ARBA" id="ARBA00023143"/>
    </source>
</evidence>
<sequence length="457" mass="47635">MATYDPVTTAKALAESYVHARQAQVDTSTKKTQSKTTALTSLQSALSGFSTALSSLSGKGSVIAQTAAVSLSSAAAATVSSAAAPGNYTFGVSKLATAQQTLYSMQDLGLAPDTDYPKDATMVVSAVGGAGYVQVDLDKADENGDGKLSVTEIARALNQASAGKITASMVTQGGEQKLMLTSTETGEANAFELKMQKKDGSAVALVAGQKLSEAQDAVFTLGAGTGVEIRQASNTYTGIEGLTLEFKEVTTSPFTVTVAKDEAATKANMQGFIDAYNSLVKAIDKLTAAGSAEGSVAAGALNGDSGVRGLRNQLNSLLRSTVNGVSLTDFGISAQRDGTIALDSDRFAKKVAANPDALTSLLGKTDTLEYKRTGVLGSLQTYVGSWTNSSTGYLKTRQDGLQKQLTQYTKDQSTIERLYAQAYQRYLTQFTTLANLEATMSNTSNYLSSMFAPSSKS</sequence>
<keyword evidence="8" id="KW-0966">Cell projection</keyword>
<evidence type="ECO:0000256" key="5">
    <source>
        <dbReference type="RuleBase" id="RU362066"/>
    </source>
</evidence>
<keyword evidence="9" id="KW-1185">Reference proteome</keyword>
<dbReference type="GO" id="GO:0009421">
    <property type="term" value="C:bacterial-type flagellum filament cap"/>
    <property type="evidence" value="ECO:0007669"/>
    <property type="project" value="InterPro"/>
</dbReference>
<keyword evidence="5" id="KW-0964">Secreted</keyword>
<feature type="domain" description="Flagellar hook-associated protein 2 C-terminal" evidence="7">
    <location>
        <begin position="214"/>
        <end position="439"/>
    </location>
</feature>
<dbReference type="GO" id="GO:0009424">
    <property type="term" value="C:bacterial-type flagellum hook"/>
    <property type="evidence" value="ECO:0007669"/>
    <property type="project" value="UniProtKB-UniRule"/>
</dbReference>
<keyword evidence="8" id="KW-0282">Flagellum</keyword>
<dbReference type="PROSITE" id="PS00018">
    <property type="entry name" value="EF_HAND_1"/>
    <property type="match status" value="1"/>
</dbReference>
<gene>
    <name evidence="8" type="primary">fliD_2</name>
    <name evidence="8" type="ORF">NCTC10698_00203</name>
</gene>
<dbReference type="InterPro" id="IPR010809">
    <property type="entry name" value="FliD_C"/>
</dbReference>
<comment type="function">
    <text evidence="5">Required for morphogenesis and for the elongation of the flagellar filament by facilitating polymerization of the flagellin monomers at the tip of growing filament. Forms a capping structure, which prevents flagellin subunits (transported through the central channel of the flagellum) from leaking out without polymerization at the distal end.</text>
</comment>
<dbReference type="Pfam" id="PF02465">
    <property type="entry name" value="FliD_N"/>
    <property type="match status" value="1"/>
</dbReference>
<dbReference type="InterPro" id="IPR003481">
    <property type="entry name" value="FliD_N"/>
</dbReference>
<dbReference type="PANTHER" id="PTHR30288">
    <property type="entry name" value="FLAGELLAR CAP/ASSEMBLY PROTEIN FLID"/>
    <property type="match status" value="1"/>
</dbReference>
<dbReference type="InterPro" id="IPR018247">
    <property type="entry name" value="EF_Hand_1_Ca_BS"/>
</dbReference>
<dbReference type="EMBL" id="UFXL01000001">
    <property type="protein sequence ID" value="SUY73518.1"/>
    <property type="molecule type" value="Genomic_DNA"/>
</dbReference>
<evidence type="ECO:0000313" key="9">
    <source>
        <dbReference type="Proteomes" id="UP000255070"/>
    </source>
</evidence>
<dbReference type="Pfam" id="PF07195">
    <property type="entry name" value="FliD_C"/>
    <property type="match status" value="1"/>
</dbReference>
<dbReference type="AlphaFoldDB" id="A0A8B4RXC0"/>
<keyword evidence="4 5" id="KW-0975">Bacterial flagellum</keyword>
<evidence type="ECO:0000256" key="3">
    <source>
        <dbReference type="ARBA" id="ARBA00023054"/>
    </source>
</evidence>
<comment type="subunit">
    <text evidence="2 5">Homopentamer.</text>
</comment>
<keyword evidence="8" id="KW-0969">Cilium</keyword>